<evidence type="ECO:0000256" key="3">
    <source>
        <dbReference type="ARBA" id="ARBA00004496"/>
    </source>
</evidence>
<dbReference type="InterPro" id="IPR001478">
    <property type="entry name" value="PDZ"/>
</dbReference>
<keyword evidence="5" id="KW-0963">Cytoplasm</keyword>
<keyword evidence="6" id="KW-0677">Repeat</keyword>
<dbReference type="SMART" id="SM00228">
    <property type="entry name" value="PDZ"/>
    <property type="match status" value="4"/>
</dbReference>
<dbReference type="Proteomes" id="UP000677803">
    <property type="component" value="Unassembled WGS sequence"/>
</dbReference>
<evidence type="ECO:0000256" key="5">
    <source>
        <dbReference type="ARBA" id="ARBA00022490"/>
    </source>
</evidence>
<keyword evidence="7" id="KW-0446">Lipid-binding</keyword>
<dbReference type="InterPro" id="IPR041489">
    <property type="entry name" value="PDZ_6"/>
</dbReference>
<dbReference type="FunFam" id="2.30.42.10:FF:000043">
    <property type="entry name" value="Syntenin-1 isoform X1"/>
    <property type="match status" value="1"/>
</dbReference>
<dbReference type="Pfam" id="PF17820">
    <property type="entry name" value="PDZ_6"/>
    <property type="match status" value="2"/>
</dbReference>
<evidence type="ECO:0000256" key="6">
    <source>
        <dbReference type="ARBA" id="ARBA00022737"/>
    </source>
</evidence>
<dbReference type="PANTHER" id="PTHR12345">
    <property type="entry name" value="SYNTENIN RELATED"/>
    <property type="match status" value="1"/>
</dbReference>
<dbReference type="InterPro" id="IPR036034">
    <property type="entry name" value="PDZ_sf"/>
</dbReference>
<protein>
    <submittedName>
        <fullName evidence="11">(Atlantic silverside) hypothetical protein</fullName>
    </submittedName>
</protein>
<evidence type="ECO:0000256" key="4">
    <source>
        <dbReference type="ARBA" id="ARBA00022475"/>
    </source>
</evidence>
<dbReference type="GO" id="GO:0008289">
    <property type="term" value="F:lipid binding"/>
    <property type="evidence" value="ECO:0007669"/>
    <property type="project" value="UniProtKB-KW"/>
</dbReference>
<comment type="subcellular location">
    <subcellularLocation>
        <location evidence="2">Cell membrane</location>
    </subcellularLocation>
    <subcellularLocation>
        <location evidence="3">Cytoplasm</location>
    </subcellularLocation>
    <subcellularLocation>
        <location evidence="1">Nucleus</location>
    </subcellularLocation>
</comment>
<dbReference type="PANTHER" id="PTHR12345:SF17">
    <property type="entry name" value="SDCBP PROTEIN"/>
    <property type="match status" value="1"/>
</dbReference>
<keyword evidence="9" id="KW-0539">Nucleus</keyword>
<evidence type="ECO:0000313" key="11">
    <source>
        <dbReference type="EMBL" id="CAG5985279.1"/>
    </source>
</evidence>
<evidence type="ECO:0000256" key="1">
    <source>
        <dbReference type="ARBA" id="ARBA00004123"/>
    </source>
</evidence>
<organism evidence="11 12">
    <name type="scientific">Menidia menidia</name>
    <name type="common">Atlantic silverside</name>
    <dbReference type="NCBI Taxonomy" id="238744"/>
    <lineage>
        <taxon>Eukaryota</taxon>
        <taxon>Metazoa</taxon>
        <taxon>Chordata</taxon>
        <taxon>Craniata</taxon>
        <taxon>Vertebrata</taxon>
        <taxon>Euteleostomi</taxon>
        <taxon>Actinopterygii</taxon>
        <taxon>Neopterygii</taxon>
        <taxon>Teleostei</taxon>
        <taxon>Neoteleostei</taxon>
        <taxon>Acanthomorphata</taxon>
        <taxon>Ovalentaria</taxon>
        <taxon>Atherinomorphae</taxon>
        <taxon>Atheriniformes</taxon>
        <taxon>Atherinopsidae</taxon>
        <taxon>Menidiinae</taxon>
        <taxon>Menidia</taxon>
    </lineage>
</organism>
<dbReference type="GO" id="GO:0005634">
    <property type="term" value="C:nucleus"/>
    <property type="evidence" value="ECO:0007669"/>
    <property type="project" value="UniProtKB-SubCell"/>
</dbReference>
<keyword evidence="4" id="KW-1003">Cell membrane</keyword>
<evidence type="ECO:0000256" key="8">
    <source>
        <dbReference type="ARBA" id="ARBA00023136"/>
    </source>
</evidence>
<dbReference type="Gene3D" id="2.30.42.10">
    <property type="match status" value="4"/>
</dbReference>
<proteinExistence type="predicted"/>
<dbReference type="CDD" id="cd06721">
    <property type="entry name" value="PDZ1_syntenin-like"/>
    <property type="match status" value="2"/>
</dbReference>
<evidence type="ECO:0000259" key="10">
    <source>
        <dbReference type="PROSITE" id="PS50106"/>
    </source>
</evidence>
<dbReference type="SUPFAM" id="SSF50156">
    <property type="entry name" value="PDZ domain-like"/>
    <property type="match status" value="4"/>
</dbReference>
<dbReference type="FunFam" id="2.30.42.10:FF:000065">
    <property type="entry name" value="syntenin-1 isoform X1"/>
    <property type="match status" value="2"/>
</dbReference>
<dbReference type="OrthoDB" id="10059177at2759"/>
<dbReference type="PROSITE" id="PS50106">
    <property type="entry name" value="PDZ"/>
    <property type="match status" value="4"/>
</dbReference>
<reference evidence="11" key="1">
    <citation type="submission" date="2021-05" db="EMBL/GenBank/DDBJ databases">
        <authorList>
            <person name="Tigano A."/>
        </authorList>
    </citation>
    <scope>NUCLEOTIDE SEQUENCE</scope>
</reference>
<keyword evidence="8" id="KW-0472">Membrane</keyword>
<sequence length="539" mass="57854">MSLYPSLEDLKVDKVIKAQAQFAQTTTPMPAISEGAYQPQLASAGMPGSGLYPNLEELGDYMGLALNSDEVQRNLALVPVADNQVAVPSISGVGAMVRPVTGADVGVRRAEIRPGLREIILCKDQDGKVGLRLRAIDNGVFVQLVQANSPAALAGLRFGDQLLQINGQNCAGWSVDKAHKALKAAAETRIEMVVRDRPFQRTITMHKDSSGHVGFIYKSGKITSLVKDGSAARNGLLTEHYICEINGQNVIGLKAQAQFAQTTTPMPAISEGAYQPQLASAGMPGSCLYPNLEELGDYMGLALNSDEVQRNLALVPVADNQVAVPSISGVGAMVRPVTGADVGVRRAEIRPGLREIILCKDQDGKVGLRLRAIDNGVFVQLVQANSPAALAGLRFGDQLLQINGQNCAGWSVDKAHKALKAAAETRIEMVVRDRPFQRTITMHKDSSGHVGFIYKSGKITSLVKDGSAARNGLLTEHYICEINGQNVIGLKDSQIKDILNTSPATMTITIMPKFVYEHMIKRMSSGLLRSAMDHSVPEV</sequence>
<evidence type="ECO:0000256" key="2">
    <source>
        <dbReference type="ARBA" id="ARBA00004236"/>
    </source>
</evidence>
<dbReference type="CDD" id="cd06794">
    <property type="entry name" value="PDZ2_syntenin-like"/>
    <property type="match status" value="1"/>
</dbReference>
<dbReference type="GO" id="GO:0005886">
    <property type="term" value="C:plasma membrane"/>
    <property type="evidence" value="ECO:0007669"/>
    <property type="project" value="UniProtKB-SubCell"/>
</dbReference>
<comment type="caution">
    <text evidence="11">The sequence shown here is derived from an EMBL/GenBank/DDBJ whole genome shotgun (WGS) entry which is preliminary data.</text>
</comment>
<name>A0A8S4BS18_9TELE</name>
<feature type="domain" description="PDZ" evidence="10">
    <location>
        <begin position="439"/>
        <end position="514"/>
    </location>
</feature>
<evidence type="ECO:0000256" key="9">
    <source>
        <dbReference type="ARBA" id="ARBA00023242"/>
    </source>
</evidence>
<accession>A0A8S4BS18</accession>
<feature type="domain" description="PDZ" evidence="10">
    <location>
        <begin position="355"/>
        <end position="434"/>
    </location>
</feature>
<evidence type="ECO:0000256" key="7">
    <source>
        <dbReference type="ARBA" id="ARBA00023121"/>
    </source>
</evidence>
<dbReference type="AlphaFoldDB" id="A0A8S4BS18"/>
<feature type="domain" description="PDZ" evidence="10">
    <location>
        <begin position="202"/>
        <end position="253"/>
    </location>
</feature>
<gene>
    <name evidence="11" type="ORF">MMEN_LOCUS16814</name>
</gene>
<evidence type="ECO:0000313" key="12">
    <source>
        <dbReference type="Proteomes" id="UP000677803"/>
    </source>
</evidence>
<dbReference type="GO" id="GO:0005737">
    <property type="term" value="C:cytoplasm"/>
    <property type="evidence" value="ECO:0007669"/>
    <property type="project" value="UniProtKB-SubCell"/>
</dbReference>
<dbReference type="InterPro" id="IPR051230">
    <property type="entry name" value="APP-Binding"/>
</dbReference>
<keyword evidence="12" id="KW-1185">Reference proteome</keyword>
<feature type="domain" description="PDZ" evidence="10">
    <location>
        <begin position="118"/>
        <end position="197"/>
    </location>
</feature>
<dbReference type="EMBL" id="CAJRST010033335">
    <property type="protein sequence ID" value="CAG5985279.1"/>
    <property type="molecule type" value="Genomic_DNA"/>
</dbReference>